<evidence type="ECO:0000259" key="5">
    <source>
        <dbReference type="PROSITE" id="PS51915"/>
    </source>
</evidence>
<name>A0A9J6CLM9_POLVA</name>
<evidence type="ECO:0008006" key="8">
    <source>
        <dbReference type="Google" id="ProtNLM"/>
    </source>
</evidence>
<accession>A0A9J6CLM9</accession>
<evidence type="ECO:0000256" key="3">
    <source>
        <dbReference type="SAM" id="MobiDB-lite"/>
    </source>
</evidence>
<evidence type="ECO:0000256" key="2">
    <source>
        <dbReference type="PROSITE-ProRule" id="PRU01263"/>
    </source>
</evidence>
<dbReference type="PROSITE" id="PS00028">
    <property type="entry name" value="ZINC_FINGER_C2H2_1"/>
    <property type="match status" value="1"/>
</dbReference>
<dbReference type="InterPro" id="IPR013087">
    <property type="entry name" value="Znf_C2H2_type"/>
</dbReference>
<dbReference type="SUPFAM" id="SSF57716">
    <property type="entry name" value="Glucocorticoid receptor-like (DNA-binding domain)"/>
    <property type="match status" value="1"/>
</dbReference>
<dbReference type="Gene3D" id="3.40.1800.20">
    <property type="match status" value="1"/>
</dbReference>
<feature type="compositionally biased region" description="Low complexity" evidence="3">
    <location>
        <begin position="425"/>
        <end position="439"/>
    </location>
</feature>
<dbReference type="Gene3D" id="3.30.160.60">
    <property type="entry name" value="Classic Zinc Finger"/>
    <property type="match status" value="1"/>
</dbReference>
<comment type="caution">
    <text evidence="6">The sequence shown here is derived from an EMBL/GenBank/DDBJ whole genome shotgun (WGS) entry which is preliminary data.</text>
</comment>
<dbReference type="Proteomes" id="UP001107558">
    <property type="component" value="Chromosome 1"/>
</dbReference>
<dbReference type="OrthoDB" id="10482624at2759"/>
<dbReference type="Pfam" id="PF07776">
    <property type="entry name" value="zf-AD"/>
    <property type="match status" value="1"/>
</dbReference>
<dbReference type="EMBL" id="JADBJN010000001">
    <property type="protein sequence ID" value="KAG5682861.1"/>
    <property type="molecule type" value="Genomic_DNA"/>
</dbReference>
<dbReference type="GO" id="GO:0008270">
    <property type="term" value="F:zinc ion binding"/>
    <property type="evidence" value="ECO:0007669"/>
    <property type="project" value="UniProtKB-UniRule"/>
</dbReference>
<feature type="binding site" evidence="2">
    <location>
        <position position="60"/>
    </location>
    <ligand>
        <name>Zn(2+)</name>
        <dbReference type="ChEBI" id="CHEBI:29105"/>
    </ligand>
</feature>
<keyword evidence="1" id="KW-0863">Zinc-finger</keyword>
<feature type="compositionally biased region" description="Basic and acidic residues" evidence="3">
    <location>
        <begin position="403"/>
        <end position="414"/>
    </location>
</feature>
<evidence type="ECO:0000313" key="7">
    <source>
        <dbReference type="Proteomes" id="UP001107558"/>
    </source>
</evidence>
<feature type="binding site" evidence="2">
    <location>
        <position position="63"/>
    </location>
    <ligand>
        <name>Zn(2+)</name>
        <dbReference type="ChEBI" id="CHEBI:29105"/>
    </ligand>
</feature>
<evidence type="ECO:0000313" key="6">
    <source>
        <dbReference type="EMBL" id="KAG5682861.1"/>
    </source>
</evidence>
<dbReference type="InterPro" id="IPR012934">
    <property type="entry name" value="Znf_AD"/>
</dbReference>
<proteinExistence type="predicted"/>
<sequence>MNEVADLSELCRLCLDSSSSLISFETVVHFSTKSIPELIKYCVDVESNLNDGGISPKNICQPCLEKLQVIHEFKWKCHESDKYIKQIISHSGEIVTDEADITPYNPAPLDESYSYDDGGDDDDDEDNLLQPMEPMNFNYQAPPTLQPKLKSLKSYPKSDRLVLDGIELKKGMRHGMFVCQLCNKSFKYVKPYKNHLKTHKGNSKPLSYYKRRKQLLSSLTGAPVRSAQVTAKLSVSLPKPKQIKPEPQAEYDSISPYNSPGPFEQDSVALHSNARDSSPDFGEFMLHTSRQLLNGDEGDDAEDLLVEKAVGSGRPVRNARKSMNNDDDDYNPNGRSKPKPKPIMRRSMPAAVAPEKRRVRSTIEEIHDSPPRKPGPASKTRGRQRRREDEEEGFSIEGFSEVDITKMLKRKEDNDNGVYDEDTTSQQSQSNRSRSRSSSVASVELIPEVDIFGR</sequence>
<dbReference type="SUPFAM" id="SSF57667">
    <property type="entry name" value="beta-beta-alpha zinc fingers"/>
    <property type="match status" value="1"/>
</dbReference>
<keyword evidence="2" id="KW-0862">Zinc</keyword>
<feature type="domain" description="ZAD" evidence="5">
    <location>
        <begin position="9"/>
        <end position="87"/>
    </location>
</feature>
<dbReference type="GO" id="GO:0005634">
    <property type="term" value="C:nucleus"/>
    <property type="evidence" value="ECO:0007669"/>
    <property type="project" value="InterPro"/>
</dbReference>
<keyword evidence="2" id="KW-0479">Metal-binding</keyword>
<dbReference type="PROSITE" id="PS51915">
    <property type="entry name" value="ZAD"/>
    <property type="match status" value="1"/>
</dbReference>
<reference evidence="6" key="1">
    <citation type="submission" date="2021-03" db="EMBL/GenBank/DDBJ databases">
        <title>Chromosome level genome of the anhydrobiotic midge Polypedilum vanderplanki.</title>
        <authorList>
            <person name="Yoshida Y."/>
            <person name="Kikawada T."/>
            <person name="Gusev O."/>
        </authorList>
    </citation>
    <scope>NUCLEOTIDE SEQUENCE</scope>
    <source>
        <strain evidence="6">NIAS01</strain>
        <tissue evidence="6">Whole body or cell culture</tissue>
    </source>
</reference>
<protein>
    <recommendedName>
        <fullName evidence="8">Zinc finger protein</fullName>
    </recommendedName>
</protein>
<feature type="region of interest" description="Disordered" evidence="3">
    <location>
        <begin position="99"/>
        <end position="143"/>
    </location>
</feature>
<gene>
    <name evidence="6" type="ORF">PVAND_012182</name>
</gene>
<dbReference type="PROSITE" id="PS50157">
    <property type="entry name" value="ZINC_FINGER_C2H2_2"/>
    <property type="match status" value="1"/>
</dbReference>
<feature type="compositionally biased region" description="Acidic residues" evidence="3">
    <location>
        <begin position="113"/>
        <end position="127"/>
    </location>
</feature>
<dbReference type="InterPro" id="IPR036236">
    <property type="entry name" value="Znf_C2H2_sf"/>
</dbReference>
<feature type="region of interest" description="Disordered" evidence="3">
    <location>
        <begin position="240"/>
        <end position="267"/>
    </location>
</feature>
<feature type="binding site" evidence="2">
    <location>
        <position position="11"/>
    </location>
    <ligand>
        <name>Zn(2+)</name>
        <dbReference type="ChEBI" id="CHEBI:29105"/>
    </ligand>
</feature>
<dbReference type="SMART" id="SM00868">
    <property type="entry name" value="zf-AD"/>
    <property type="match status" value="1"/>
</dbReference>
<organism evidence="6 7">
    <name type="scientific">Polypedilum vanderplanki</name>
    <name type="common">Sleeping chironomid midge</name>
    <dbReference type="NCBI Taxonomy" id="319348"/>
    <lineage>
        <taxon>Eukaryota</taxon>
        <taxon>Metazoa</taxon>
        <taxon>Ecdysozoa</taxon>
        <taxon>Arthropoda</taxon>
        <taxon>Hexapoda</taxon>
        <taxon>Insecta</taxon>
        <taxon>Pterygota</taxon>
        <taxon>Neoptera</taxon>
        <taxon>Endopterygota</taxon>
        <taxon>Diptera</taxon>
        <taxon>Nematocera</taxon>
        <taxon>Chironomoidea</taxon>
        <taxon>Chironomidae</taxon>
        <taxon>Chironominae</taxon>
        <taxon>Polypedilum</taxon>
        <taxon>Polypedilum</taxon>
    </lineage>
</organism>
<evidence type="ECO:0000259" key="4">
    <source>
        <dbReference type="PROSITE" id="PS50157"/>
    </source>
</evidence>
<feature type="domain" description="C2H2-type" evidence="4">
    <location>
        <begin position="177"/>
        <end position="204"/>
    </location>
</feature>
<evidence type="ECO:0000256" key="1">
    <source>
        <dbReference type="PROSITE-ProRule" id="PRU00042"/>
    </source>
</evidence>
<keyword evidence="7" id="KW-1185">Reference proteome</keyword>
<dbReference type="AlphaFoldDB" id="A0A9J6CLM9"/>
<feature type="compositionally biased region" description="Basic and acidic residues" evidence="3">
    <location>
        <begin position="361"/>
        <end position="371"/>
    </location>
</feature>
<feature type="binding site" evidence="2">
    <location>
        <position position="14"/>
    </location>
    <ligand>
        <name>Zn(2+)</name>
        <dbReference type="ChEBI" id="CHEBI:29105"/>
    </ligand>
</feature>
<feature type="region of interest" description="Disordered" evidence="3">
    <location>
        <begin position="308"/>
        <end position="454"/>
    </location>
</feature>